<dbReference type="Gene3D" id="3.40.50.300">
    <property type="entry name" value="P-loop containing nucleotide triphosphate hydrolases"/>
    <property type="match status" value="1"/>
</dbReference>
<dbReference type="GO" id="GO:0015833">
    <property type="term" value="P:peptide transport"/>
    <property type="evidence" value="ECO:0007669"/>
    <property type="project" value="InterPro"/>
</dbReference>
<dbReference type="SMART" id="SM00382">
    <property type="entry name" value="AAA"/>
    <property type="match status" value="1"/>
</dbReference>
<dbReference type="GO" id="GO:0005524">
    <property type="term" value="F:ATP binding"/>
    <property type="evidence" value="ECO:0007669"/>
    <property type="project" value="UniProtKB-KW"/>
</dbReference>
<accession>A0A1H9T2G9</accession>
<dbReference type="OrthoDB" id="18209at2157"/>
<dbReference type="Proteomes" id="UP000199114">
    <property type="component" value="Unassembled WGS sequence"/>
</dbReference>
<comment type="similarity">
    <text evidence="1">Belongs to the ABC transporter superfamily.</text>
</comment>
<dbReference type="Pfam" id="PF00005">
    <property type="entry name" value="ABC_tran"/>
    <property type="match status" value="1"/>
</dbReference>
<dbReference type="STRING" id="1186196.SAMN04489841_0019"/>
<dbReference type="Pfam" id="PF08352">
    <property type="entry name" value="oligo_HPY"/>
    <property type="match status" value="1"/>
</dbReference>
<dbReference type="InterPro" id="IPR003593">
    <property type="entry name" value="AAA+_ATPase"/>
</dbReference>
<dbReference type="NCBIfam" id="TIGR01727">
    <property type="entry name" value="oligo_HPY"/>
    <property type="match status" value="1"/>
</dbReference>
<dbReference type="PANTHER" id="PTHR43776">
    <property type="entry name" value="TRANSPORT ATP-BINDING PROTEIN"/>
    <property type="match status" value="1"/>
</dbReference>
<dbReference type="RefSeq" id="WP_090623409.1">
    <property type="nucleotide sequence ID" value="NZ_FOFD01000010.1"/>
</dbReference>
<name>A0A1H9T2G9_9EURY</name>
<dbReference type="GO" id="GO:0055085">
    <property type="term" value="P:transmembrane transport"/>
    <property type="evidence" value="ECO:0007669"/>
    <property type="project" value="UniProtKB-ARBA"/>
</dbReference>
<dbReference type="CDD" id="cd03257">
    <property type="entry name" value="ABC_NikE_OppD_transporters"/>
    <property type="match status" value="1"/>
</dbReference>
<dbReference type="PROSITE" id="PS50893">
    <property type="entry name" value="ABC_TRANSPORTER_2"/>
    <property type="match status" value="1"/>
</dbReference>
<keyword evidence="4 7" id="KW-0067">ATP-binding</keyword>
<dbReference type="FunFam" id="3.40.50.300:FF:000016">
    <property type="entry name" value="Oligopeptide ABC transporter ATP-binding component"/>
    <property type="match status" value="1"/>
</dbReference>
<evidence type="ECO:0000259" key="6">
    <source>
        <dbReference type="PROSITE" id="PS50893"/>
    </source>
</evidence>
<feature type="compositionally biased region" description="Basic and acidic residues" evidence="5">
    <location>
        <begin position="269"/>
        <end position="280"/>
    </location>
</feature>
<dbReference type="InterPro" id="IPR003439">
    <property type="entry name" value="ABC_transporter-like_ATP-bd"/>
</dbReference>
<dbReference type="PANTHER" id="PTHR43776:SF7">
    <property type="entry name" value="D,D-DIPEPTIDE TRANSPORT ATP-BINDING PROTEIN DDPF-RELATED"/>
    <property type="match status" value="1"/>
</dbReference>
<keyword evidence="2" id="KW-0813">Transport</keyword>
<dbReference type="InterPro" id="IPR017871">
    <property type="entry name" value="ABC_transporter-like_CS"/>
</dbReference>
<feature type="region of interest" description="Disordered" evidence="5">
    <location>
        <begin position="406"/>
        <end position="438"/>
    </location>
</feature>
<dbReference type="InterPro" id="IPR013563">
    <property type="entry name" value="Oligopep_ABC_C"/>
</dbReference>
<feature type="region of interest" description="Disordered" evidence="5">
    <location>
        <begin position="264"/>
        <end position="292"/>
    </location>
</feature>
<evidence type="ECO:0000256" key="5">
    <source>
        <dbReference type="SAM" id="MobiDB-lite"/>
    </source>
</evidence>
<keyword evidence="8" id="KW-1185">Reference proteome</keyword>
<proteinExistence type="inferred from homology"/>
<evidence type="ECO:0000256" key="4">
    <source>
        <dbReference type="ARBA" id="ARBA00022840"/>
    </source>
</evidence>
<evidence type="ECO:0000313" key="8">
    <source>
        <dbReference type="Proteomes" id="UP000199114"/>
    </source>
</evidence>
<dbReference type="InterPro" id="IPR027417">
    <property type="entry name" value="P-loop_NTPase"/>
</dbReference>
<keyword evidence="3" id="KW-0547">Nucleotide-binding</keyword>
<gene>
    <name evidence="7" type="ORF">SAMN04489841_0019</name>
</gene>
<dbReference type="InterPro" id="IPR050319">
    <property type="entry name" value="ABC_transp_ATP-bind"/>
</dbReference>
<organism evidence="7 8">
    <name type="scientific">Natrinema salaciae</name>
    <dbReference type="NCBI Taxonomy" id="1186196"/>
    <lineage>
        <taxon>Archaea</taxon>
        <taxon>Methanobacteriati</taxon>
        <taxon>Methanobacteriota</taxon>
        <taxon>Stenosarchaea group</taxon>
        <taxon>Halobacteria</taxon>
        <taxon>Halobacteriales</taxon>
        <taxon>Natrialbaceae</taxon>
        <taxon>Natrinema</taxon>
    </lineage>
</organism>
<sequence>MSTDDPLVRVDDLRKYFWENDSMLDRLLGDEPVPVRAVDGVSFDIHAGETLGLVGESGCGKSTAGETLLRLQEPTDGDVEFDGDGVYDLGGDDLDEFRRTAQIVFQDPFSSLDPRMTIGEIVRQPLDIHDVGSPAERRERVRGLLERVGLSADQLDRYPHEFSGGQRQRIGIARSLALEPEFVVLDEPTSALDVSVQAQVLNLLDELQTELDLTYLLISHDLSVIRHVCDRVAVMYLGEIVEIGSVEALFDEPKHPYTRALLESVPRASTDERERDRETLAGDVPSPRDPPSGCRFRTRCPVVIPPDDVEIEQDRYRELMTLRERIERRDVSLESVGEEDRFETGDGGVPEADVPAFVAALKDRLLDVELPARHDAVVEEALAELAAANWDAAAERLRAEYGSVCEQDRPGLGNGGHPVACHRDDEASESAVAPDPRQ</sequence>
<evidence type="ECO:0000256" key="3">
    <source>
        <dbReference type="ARBA" id="ARBA00022741"/>
    </source>
</evidence>
<dbReference type="PROSITE" id="PS00211">
    <property type="entry name" value="ABC_TRANSPORTER_1"/>
    <property type="match status" value="1"/>
</dbReference>
<evidence type="ECO:0000256" key="2">
    <source>
        <dbReference type="ARBA" id="ARBA00022448"/>
    </source>
</evidence>
<evidence type="ECO:0000313" key="7">
    <source>
        <dbReference type="EMBL" id="SER91338.1"/>
    </source>
</evidence>
<dbReference type="EMBL" id="FOFD01000010">
    <property type="protein sequence ID" value="SER91338.1"/>
    <property type="molecule type" value="Genomic_DNA"/>
</dbReference>
<reference evidence="8" key="1">
    <citation type="submission" date="2016-10" db="EMBL/GenBank/DDBJ databases">
        <authorList>
            <person name="Varghese N."/>
            <person name="Submissions S."/>
        </authorList>
    </citation>
    <scope>NUCLEOTIDE SEQUENCE [LARGE SCALE GENOMIC DNA]</scope>
    <source>
        <strain evidence="8">DSM 25055</strain>
    </source>
</reference>
<protein>
    <submittedName>
        <fullName evidence="7">Peptide/nickel transport system ATP-binding protein</fullName>
    </submittedName>
</protein>
<dbReference type="GO" id="GO:0016887">
    <property type="term" value="F:ATP hydrolysis activity"/>
    <property type="evidence" value="ECO:0007669"/>
    <property type="project" value="InterPro"/>
</dbReference>
<dbReference type="AlphaFoldDB" id="A0A1H9T2G9"/>
<evidence type="ECO:0000256" key="1">
    <source>
        <dbReference type="ARBA" id="ARBA00005417"/>
    </source>
</evidence>
<dbReference type="SUPFAM" id="SSF52540">
    <property type="entry name" value="P-loop containing nucleoside triphosphate hydrolases"/>
    <property type="match status" value="1"/>
</dbReference>
<feature type="domain" description="ABC transporter" evidence="6">
    <location>
        <begin position="8"/>
        <end position="262"/>
    </location>
</feature>